<comment type="caution">
    <text evidence="5">The sequence shown here is derived from an EMBL/GenBank/DDBJ whole genome shotgun (WGS) entry which is preliminary data.</text>
</comment>
<feature type="signal peptide" evidence="3">
    <location>
        <begin position="1"/>
        <end position="20"/>
    </location>
</feature>
<gene>
    <name evidence="5" type="ORF">HII31_04349</name>
</gene>
<reference evidence="5" key="1">
    <citation type="submission" date="2020-04" db="EMBL/GenBank/DDBJ databases">
        <title>Draft genome resource of the tomato pathogen Pseudocercospora fuligena.</title>
        <authorList>
            <person name="Zaccaron A."/>
        </authorList>
    </citation>
    <scope>NUCLEOTIDE SEQUENCE</scope>
    <source>
        <strain evidence="5">PF001</strain>
    </source>
</reference>
<evidence type="ECO:0000256" key="3">
    <source>
        <dbReference type="SAM" id="SignalP"/>
    </source>
</evidence>
<dbReference type="GO" id="GO:0004557">
    <property type="term" value="F:alpha-galactosidase activity"/>
    <property type="evidence" value="ECO:0007669"/>
    <property type="project" value="UniProtKB-EC"/>
</dbReference>
<dbReference type="Proteomes" id="UP000660729">
    <property type="component" value="Unassembled WGS sequence"/>
</dbReference>
<organism evidence="5 6">
    <name type="scientific">Pseudocercospora fuligena</name>
    <dbReference type="NCBI Taxonomy" id="685502"/>
    <lineage>
        <taxon>Eukaryota</taxon>
        <taxon>Fungi</taxon>
        <taxon>Dikarya</taxon>
        <taxon>Ascomycota</taxon>
        <taxon>Pezizomycotina</taxon>
        <taxon>Dothideomycetes</taxon>
        <taxon>Dothideomycetidae</taxon>
        <taxon>Mycosphaerellales</taxon>
        <taxon>Mycosphaerellaceae</taxon>
        <taxon>Pseudocercospora</taxon>
    </lineage>
</organism>
<dbReference type="OrthoDB" id="2108802at2759"/>
<evidence type="ECO:0000256" key="1">
    <source>
        <dbReference type="ARBA" id="ARBA00001255"/>
    </source>
</evidence>
<dbReference type="AlphaFoldDB" id="A0A8H6RQB7"/>
<dbReference type="Pfam" id="PF03537">
    <property type="entry name" value="Glyco_hydro_114"/>
    <property type="match status" value="1"/>
</dbReference>
<dbReference type="EMBL" id="JABCIY010000062">
    <property type="protein sequence ID" value="KAF7194316.1"/>
    <property type="molecule type" value="Genomic_DNA"/>
</dbReference>
<dbReference type="EC" id="3.2.1.22" evidence="2"/>
<dbReference type="InterPro" id="IPR017853">
    <property type="entry name" value="GH"/>
</dbReference>
<name>A0A8H6RQB7_9PEZI</name>
<dbReference type="InterPro" id="IPR013785">
    <property type="entry name" value="Aldolase_TIM"/>
</dbReference>
<dbReference type="PANTHER" id="PTHR35273:SF2">
    <property type="entry name" value="ALPHA-GALACTOSIDASE"/>
    <property type="match status" value="1"/>
</dbReference>
<dbReference type="Gene3D" id="3.20.20.70">
    <property type="entry name" value="Aldolase class I"/>
    <property type="match status" value="1"/>
</dbReference>
<evidence type="ECO:0000256" key="2">
    <source>
        <dbReference type="ARBA" id="ARBA00012755"/>
    </source>
</evidence>
<feature type="chain" id="PRO_5034758955" description="alpha-galactosidase" evidence="3">
    <location>
        <begin position="21"/>
        <end position="199"/>
    </location>
</feature>
<dbReference type="PANTHER" id="PTHR35273">
    <property type="entry name" value="ALPHA-1,4 POLYGALACTOSAMINIDASE, PUTATIVE (AFU_ORTHOLOGUE AFUA_3G07890)-RELATED"/>
    <property type="match status" value="1"/>
</dbReference>
<sequence>MYSTAAQALLLLSASTSALAWWQPAPGTTWEIVLSKTLDDVGTLPSVQAIDADLEDNDSDLWQSVKEQGYRTICYFSAGSYEDWRGDADSFPSEAIGNPLDDWEGEAWLDTRNEDVRDIMRSRIDAAAEKGCDAIDPDNLDVYEHDGGGFDLTIDDAVNYVQFLSEYAHSKDIAVGLKNGGQMVEQVLDFVDFEVNEQC</sequence>
<evidence type="ECO:0000259" key="4">
    <source>
        <dbReference type="Pfam" id="PF03537"/>
    </source>
</evidence>
<protein>
    <recommendedName>
        <fullName evidence="2">alpha-galactosidase</fullName>
        <ecNumber evidence="2">3.2.1.22</ecNumber>
    </recommendedName>
</protein>
<accession>A0A8H6RQB7</accession>
<keyword evidence="3" id="KW-0732">Signal</keyword>
<feature type="domain" description="Glycoside-hydrolase family GH114 TIM-barrel" evidence="4">
    <location>
        <begin position="29"/>
        <end position="199"/>
    </location>
</feature>
<comment type="catalytic activity">
    <reaction evidence="1">
        <text>Hydrolysis of terminal, non-reducing alpha-D-galactose residues in alpha-D-galactosides, including galactose oligosaccharides, galactomannans and galactolipids.</text>
        <dbReference type="EC" id="3.2.1.22"/>
    </reaction>
</comment>
<proteinExistence type="predicted"/>
<keyword evidence="6" id="KW-1185">Reference proteome</keyword>
<evidence type="ECO:0000313" key="6">
    <source>
        <dbReference type="Proteomes" id="UP000660729"/>
    </source>
</evidence>
<evidence type="ECO:0000313" key="5">
    <source>
        <dbReference type="EMBL" id="KAF7194316.1"/>
    </source>
</evidence>
<dbReference type="InterPro" id="IPR004352">
    <property type="entry name" value="GH114_TIM-barrel"/>
</dbReference>
<dbReference type="SUPFAM" id="SSF51445">
    <property type="entry name" value="(Trans)glycosidases"/>
    <property type="match status" value="1"/>
</dbReference>